<dbReference type="AlphaFoldDB" id="L8E8L1"/>
<organism evidence="2">
    <name type="scientific">Homo sapiens</name>
    <name type="common">Human</name>
    <dbReference type="NCBI Taxonomy" id="9606"/>
    <lineage>
        <taxon>Eukaryota</taxon>
        <taxon>Metazoa</taxon>
        <taxon>Chordata</taxon>
        <taxon>Craniata</taxon>
        <taxon>Vertebrata</taxon>
        <taxon>Euteleostomi</taxon>
        <taxon>Mammalia</taxon>
        <taxon>Eutheria</taxon>
        <taxon>Euarchontoglires</taxon>
        <taxon>Primates</taxon>
        <taxon>Haplorrhini</taxon>
        <taxon>Catarrhini</taxon>
        <taxon>Hominidae</taxon>
        <taxon>Homo</taxon>
    </lineage>
</organism>
<evidence type="ECO:0000313" key="2">
    <source>
        <dbReference type="EMBL" id="CCQ43469.1"/>
    </source>
</evidence>
<proteinExistence type="predicted"/>
<dbReference type="EMBL" id="HF583972">
    <property type="protein sequence ID" value="CCQ43469.1"/>
    <property type="molecule type" value="Genomic_DNA"/>
</dbReference>
<name>L8E8L1_HUMAN</name>
<protein>
    <submittedName>
        <fullName evidence="2">Alternative protein LMTK2</fullName>
    </submittedName>
</protein>
<gene>
    <name evidence="2" type="primary">LMTK2</name>
</gene>
<sequence>MQNLAAAMTSRHRTIAPAPSLPRGPTRTNSLPTPILRWTSPCPATPRARS</sequence>
<accession>L8E8L1</accession>
<feature type="region of interest" description="Disordered" evidence="1">
    <location>
        <begin position="1"/>
        <end position="50"/>
    </location>
</feature>
<dbReference type="OrthoDB" id="5973359at2759"/>
<evidence type="ECO:0000256" key="1">
    <source>
        <dbReference type="SAM" id="MobiDB-lite"/>
    </source>
</evidence>
<dbReference type="ChiTaRS" id="LMTK2">
    <property type="organism name" value="human"/>
</dbReference>
<reference evidence="2" key="1">
    <citation type="journal article" date="2013" name="PLoS ONE">
        <title>Direct detection of alternative open reading frames translation products in human significantly expands the proteome.</title>
        <authorList>
            <person name="Vanderperre B."/>
            <person name="Lucier J.-F."/>
            <person name="Motard J."/>
            <person name="Tremblay G."/>
            <person name="Vanderperre S."/>
            <person name="Wisztorski M."/>
            <person name="Salzet M."/>
            <person name="Boisvert F.-M."/>
            <person name="Roucou X."/>
        </authorList>
    </citation>
    <scope>NUCLEOTIDE SEQUENCE</scope>
</reference>